<keyword evidence="1" id="KW-0812">Transmembrane</keyword>
<dbReference type="AlphaFoldDB" id="A0A316HZG7"/>
<dbReference type="RefSeq" id="WP_109723929.1">
    <property type="nucleotide sequence ID" value="NZ_MSZV01000089.1"/>
</dbReference>
<evidence type="ECO:0000313" key="2">
    <source>
        <dbReference type="EMBL" id="PWK85799.1"/>
    </source>
</evidence>
<reference evidence="2 3" key="1">
    <citation type="submission" date="2018-05" db="EMBL/GenBank/DDBJ databases">
        <title>Genomic Encyclopedia of Type Strains, Phase IV (KMG-IV): sequencing the most valuable type-strain genomes for metagenomic binning, comparative biology and taxonomic classification.</title>
        <authorList>
            <person name="Goeker M."/>
        </authorList>
    </citation>
    <scope>NUCLEOTIDE SEQUENCE [LARGE SCALE GENOMIC DNA]</scope>
    <source>
        <strain evidence="2 3">DSM 14263</strain>
    </source>
</reference>
<organism evidence="2 3">
    <name type="scientific">Fulvimonas soli</name>
    <dbReference type="NCBI Taxonomy" id="155197"/>
    <lineage>
        <taxon>Bacteria</taxon>
        <taxon>Pseudomonadati</taxon>
        <taxon>Pseudomonadota</taxon>
        <taxon>Gammaproteobacteria</taxon>
        <taxon>Lysobacterales</taxon>
        <taxon>Rhodanobacteraceae</taxon>
        <taxon>Fulvimonas</taxon>
    </lineage>
</organism>
<feature type="transmembrane region" description="Helical" evidence="1">
    <location>
        <begin position="82"/>
        <end position="102"/>
    </location>
</feature>
<name>A0A316HZG7_9GAMM</name>
<keyword evidence="1" id="KW-0472">Membrane</keyword>
<feature type="transmembrane region" description="Helical" evidence="1">
    <location>
        <begin position="35"/>
        <end position="61"/>
    </location>
</feature>
<comment type="caution">
    <text evidence="2">The sequence shown here is derived from an EMBL/GenBank/DDBJ whole genome shotgun (WGS) entry which is preliminary data.</text>
</comment>
<keyword evidence="1" id="KW-1133">Transmembrane helix</keyword>
<keyword evidence="3" id="KW-1185">Reference proteome</keyword>
<evidence type="ECO:0000313" key="3">
    <source>
        <dbReference type="Proteomes" id="UP000245812"/>
    </source>
</evidence>
<evidence type="ECO:0008006" key="4">
    <source>
        <dbReference type="Google" id="ProtNLM"/>
    </source>
</evidence>
<protein>
    <recommendedName>
        <fullName evidence="4">Metallophosphoesterase</fullName>
    </recommendedName>
</protein>
<dbReference type="EMBL" id="QGHC01000008">
    <property type="protein sequence ID" value="PWK85799.1"/>
    <property type="molecule type" value="Genomic_DNA"/>
</dbReference>
<evidence type="ECO:0000256" key="1">
    <source>
        <dbReference type="SAM" id="Phobius"/>
    </source>
</evidence>
<dbReference type="OrthoDB" id="5956621at2"/>
<gene>
    <name evidence="2" type="ORF">C7456_10894</name>
</gene>
<sequence length="107" mass="11572">MRYLALLLLAPWLLVLAWAYLAYPKGLPRTAGRRLFDALAVLAAAAGTAWSVMLGFEAAAVPADGAFGRSSGAIWRQVLPALYGYGVFVLLLGVALPLRQLLFRARR</sequence>
<dbReference type="Proteomes" id="UP000245812">
    <property type="component" value="Unassembled WGS sequence"/>
</dbReference>
<proteinExistence type="predicted"/>
<accession>A0A316HZG7</accession>